<keyword evidence="2" id="KW-1185">Reference proteome</keyword>
<name>A0A7J6X0W1_THATH</name>
<comment type="caution">
    <text evidence="1">The sequence shown here is derived from an EMBL/GenBank/DDBJ whole genome shotgun (WGS) entry which is preliminary data.</text>
</comment>
<sequence>MIALKKNCPLQELMLAAEKNANNGRHLPLPSCYVEETDWLDALACVPCPCSRRETGMAANDEQLEQKEEQSLSETTLCLKTQQLLLVPK</sequence>
<dbReference type="EMBL" id="JABWDY010006920">
    <property type="protein sequence ID" value="KAF5203361.1"/>
    <property type="molecule type" value="Genomic_DNA"/>
</dbReference>
<reference evidence="1 2" key="1">
    <citation type="submission" date="2020-06" db="EMBL/GenBank/DDBJ databases">
        <title>Transcriptomic and genomic resources for Thalictrum thalictroides and T. hernandezii: Facilitating candidate gene discovery in an emerging model plant lineage.</title>
        <authorList>
            <person name="Arias T."/>
            <person name="Riano-Pachon D.M."/>
            <person name="Di Stilio V.S."/>
        </authorList>
    </citation>
    <scope>NUCLEOTIDE SEQUENCE [LARGE SCALE GENOMIC DNA]</scope>
    <source>
        <strain evidence="2">cv. WT478/WT964</strain>
        <tissue evidence="1">Leaves</tissue>
    </source>
</reference>
<dbReference type="Proteomes" id="UP000554482">
    <property type="component" value="Unassembled WGS sequence"/>
</dbReference>
<accession>A0A7J6X0W1</accession>
<organism evidence="1 2">
    <name type="scientific">Thalictrum thalictroides</name>
    <name type="common">Rue-anemone</name>
    <name type="synonym">Anemone thalictroides</name>
    <dbReference type="NCBI Taxonomy" id="46969"/>
    <lineage>
        <taxon>Eukaryota</taxon>
        <taxon>Viridiplantae</taxon>
        <taxon>Streptophyta</taxon>
        <taxon>Embryophyta</taxon>
        <taxon>Tracheophyta</taxon>
        <taxon>Spermatophyta</taxon>
        <taxon>Magnoliopsida</taxon>
        <taxon>Ranunculales</taxon>
        <taxon>Ranunculaceae</taxon>
        <taxon>Thalictroideae</taxon>
        <taxon>Thalictrum</taxon>
    </lineage>
</organism>
<proteinExistence type="predicted"/>
<gene>
    <name evidence="1" type="ORF">FRX31_007052</name>
</gene>
<dbReference type="AlphaFoldDB" id="A0A7J6X0W1"/>
<evidence type="ECO:0000313" key="1">
    <source>
        <dbReference type="EMBL" id="KAF5203361.1"/>
    </source>
</evidence>
<protein>
    <submittedName>
        <fullName evidence="1">Uncharacterized protein</fullName>
    </submittedName>
</protein>
<evidence type="ECO:0000313" key="2">
    <source>
        <dbReference type="Proteomes" id="UP000554482"/>
    </source>
</evidence>